<gene>
    <name evidence="1" type="ORF">X798_03545</name>
</gene>
<proteinExistence type="predicted"/>
<keyword evidence="2" id="KW-1185">Reference proteome</keyword>
<evidence type="ECO:0000313" key="2">
    <source>
        <dbReference type="Proteomes" id="UP000242913"/>
    </source>
</evidence>
<dbReference type="Proteomes" id="UP000242913">
    <property type="component" value="Unassembled WGS sequence"/>
</dbReference>
<name>A0A238BWK4_9BILA</name>
<dbReference type="EMBL" id="KZ269994">
    <property type="protein sequence ID" value="OZC09384.1"/>
    <property type="molecule type" value="Genomic_DNA"/>
</dbReference>
<dbReference type="AlphaFoldDB" id="A0A238BWK4"/>
<organism evidence="1 2">
    <name type="scientific">Onchocerca flexuosa</name>
    <dbReference type="NCBI Taxonomy" id="387005"/>
    <lineage>
        <taxon>Eukaryota</taxon>
        <taxon>Metazoa</taxon>
        <taxon>Ecdysozoa</taxon>
        <taxon>Nematoda</taxon>
        <taxon>Chromadorea</taxon>
        <taxon>Rhabditida</taxon>
        <taxon>Spirurina</taxon>
        <taxon>Spiruromorpha</taxon>
        <taxon>Filarioidea</taxon>
        <taxon>Onchocercidae</taxon>
        <taxon>Onchocerca</taxon>
    </lineage>
</organism>
<accession>A0A238BWK4</accession>
<reference evidence="1 2" key="1">
    <citation type="submission" date="2015-12" db="EMBL/GenBank/DDBJ databases">
        <title>Draft genome of the nematode, Onchocerca flexuosa.</title>
        <authorList>
            <person name="Mitreva M."/>
        </authorList>
    </citation>
    <scope>NUCLEOTIDE SEQUENCE [LARGE SCALE GENOMIC DNA]</scope>
    <source>
        <strain evidence="1">Red Deer</strain>
    </source>
</reference>
<protein>
    <submittedName>
        <fullName evidence="1">Uncharacterized protein</fullName>
    </submittedName>
</protein>
<dbReference type="OrthoDB" id="5860233at2759"/>
<sequence length="149" mass="17291">MTTKGIPIKSNYLEEKIDETEDGEEILSRTHQLENCPNFSGRNEENGKRKNEEEMVDMGRRLRKELLNIRTSRKQLEDYFLQVAAIIEFQKGTGNSHFFGDFSGINSARIEFIDISAKLKAMDLTSTFLHGSKIDVHFFFFLVEKYSQD</sequence>
<evidence type="ECO:0000313" key="1">
    <source>
        <dbReference type="EMBL" id="OZC09384.1"/>
    </source>
</evidence>